<dbReference type="Proteomes" id="UP001266995">
    <property type="component" value="Unassembled WGS sequence"/>
</dbReference>
<evidence type="ECO:0000313" key="1">
    <source>
        <dbReference type="EMBL" id="MDT4510877.1"/>
    </source>
</evidence>
<evidence type="ECO:0000313" key="2">
    <source>
        <dbReference type="Proteomes" id="UP001266995"/>
    </source>
</evidence>
<sequence length="76" mass="8794">MTKRVNTFPKSTLQTYVLQTTNGTRKYFVNQTEVFKWFEVISGQSVESITEILAIAEQRKDENDNSFCNIYEYAAG</sequence>
<protein>
    <submittedName>
        <fullName evidence="1">Uncharacterized protein</fullName>
    </submittedName>
</protein>
<dbReference type="AlphaFoldDB" id="A0AAW8VFW1"/>
<comment type="caution">
    <text evidence="1">The sequence shown here is derived from an EMBL/GenBank/DDBJ whole genome shotgun (WGS) entry which is preliminary data.</text>
</comment>
<reference evidence="1" key="1">
    <citation type="submission" date="2023-08" db="EMBL/GenBank/DDBJ databases">
        <title>Reintroducing virulent viruses to syntetic microbiomes.</title>
        <authorList>
            <person name="Wilde J."/>
            <person name="Boyes R."/>
            <person name="Robinson A.V."/>
            <person name="Daisley B.A."/>
            <person name="Allen-Vercoe E."/>
        </authorList>
    </citation>
    <scope>NUCLEOTIDE SEQUENCE</scope>
    <source>
        <strain evidence="1">225I_12FAA</strain>
    </source>
</reference>
<name>A0AAW8VFW1_9BACE</name>
<accession>A0AAW8VFW1</accession>
<proteinExistence type="predicted"/>
<dbReference type="RefSeq" id="WP_234237719.1">
    <property type="nucleotide sequence ID" value="NZ_JAVSNH010000001.1"/>
</dbReference>
<gene>
    <name evidence="1" type="ORF">RO785_07760</name>
</gene>
<organism evidence="1 2">
    <name type="scientific">Bacteroides cellulosilyticus</name>
    <dbReference type="NCBI Taxonomy" id="246787"/>
    <lineage>
        <taxon>Bacteria</taxon>
        <taxon>Pseudomonadati</taxon>
        <taxon>Bacteroidota</taxon>
        <taxon>Bacteroidia</taxon>
        <taxon>Bacteroidales</taxon>
        <taxon>Bacteroidaceae</taxon>
        <taxon>Bacteroides</taxon>
    </lineage>
</organism>
<dbReference type="EMBL" id="JAVSNH010000001">
    <property type="protein sequence ID" value="MDT4510877.1"/>
    <property type="molecule type" value="Genomic_DNA"/>
</dbReference>